<evidence type="ECO:0000256" key="1">
    <source>
        <dbReference type="ARBA" id="ARBA00004141"/>
    </source>
</evidence>
<proteinExistence type="inferred from homology"/>
<reference evidence="8" key="1">
    <citation type="submission" date="2025-08" db="UniProtKB">
        <authorList>
            <consortium name="RefSeq"/>
        </authorList>
    </citation>
    <scope>IDENTIFICATION</scope>
    <source>
        <strain evidence="8">OHB3-1</strain>
    </source>
</reference>
<dbReference type="GeneID" id="111025039"/>
<feature type="transmembrane region" description="Helical" evidence="6">
    <location>
        <begin position="126"/>
        <end position="152"/>
    </location>
</feature>
<keyword evidence="4 6" id="KW-1133">Transmembrane helix</keyword>
<dbReference type="PROSITE" id="PS01022">
    <property type="entry name" value="PTR2_1"/>
    <property type="match status" value="1"/>
</dbReference>
<feature type="transmembrane region" description="Helical" evidence="6">
    <location>
        <begin position="394"/>
        <end position="412"/>
    </location>
</feature>
<sequence>MVREEAPTSESHGKQGGWVTFPFIIGCVGCLTLASGGWLFNLMLYLIQQYNINAINAALIFNVVNGCCSVFPVVGALIADSFLGSFSVILISSCISLLGIISLTLTATINSLRPQGDDPSSSKLQYAILSLGIILASIGVGGSRFTLATLGANQYDVVKDQNVFFNWFFFTLYAAFFTSTTALVYVEDNVSWGWGFGISLAANVIGLAIFLLGNRFYRLDMPRGSPFTTLARVFVATARKRSPRLPCPMGSDGYYYGEEPVAGKVVDGVPTKSFRCLNCAALITEGDVNLDGSVAKPWRLCKVQEVEDFKTLLRIFPLWSTSIFLAVPITTQASLTILQALTMDRHLGPNFKIPAGSFLVVAFISTTIFLTLIDRFLFPLWEKVIGRSSRPLQRVGIGHVLNVLGMVVSAVVESKRLKIAHAHHLEGQTEAIVPMLSLWLFPQLVLVGIGEAFHFPGQVALYYQEFPTSLRSTATAMISMVISIAFYLSTALIDLLRRVTKWLPNDINNGRLDNVYWMISVIGVINFGYYLVCAKWYRYQNVEHGGKGGSALEK</sequence>
<organism evidence="7 8">
    <name type="scientific">Momordica charantia</name>
    <name type="common">Bitter gourd</name>
    <name type="synonym">Balsam pear</name>
    <dbReference type="NCBI Taxonomy" id="3673"/>
    <lineage>
        <taxon>Eukaryota</taxon>
        <taxon>Viridiplantae</taxon>
        <taxon>Streptophyta</taxon>
        <taxon>Embryophyta</taxon>
        <taxon>Tracheophyta</taxon>
        <taxon>Spermatophyta</taxon>
        <taxon>Magnoliopsida</taxon>
        <taxon>eudicotyledons</taxon>
        <taxon>Gunneridae</taxon>
        <taxon>Pentapetalae</taxon>
        <taxon>rosids</taxon>
        <taxon>fabids</taxon>
        <taxon>Cucurbitales</taxon>
        <taxon>Cucurbitaceae</taxon>
        <taxon>Momordiceae</taxon>
        <taxon>Momordica</taxon>
    </lineage>
</organism>
<dbReference type="PROSITE" id="PS51257">
    <property type="entry name" value="PROKAR_LIPOPROTEIN"/>
    <property type="match status" value="1"/>
</dbReference>
<feature type="transmembrane region" description="Helical" evidence="6">
    <location>
        <begin position="353"/>
        <end position="373"/>
    </location>
</feature>
<dbReference type="InterPro" id="IPR036259">
    <property type="entry name" value="MFS_trans_sf"/>
</dbReference>
<dbReference type="OrthoDB" id="8904098at2759"/>
<keyword evidence="3 6" id="KW-0812">Transmembrane</keyword>
<evidence type="ECO:0000313" key="8">
    <source>
        <dbReference type="RefSeq" id="XP_022158584.1"/>
    </source>
</evidence>
<dbReference type="RefSeq" id="XP_022158584.1">
    <property type="nucleotide sequence ID" value="XM_022302892.1"/>
</dbReference>
<evidence type="ECO:0000256" key="6">
    <source>
        <dbReference type="SAM" id="Phobius"/>
    </source>
</evidence>
<feature type="transmembrane region" description="Helical" evidence="6">
    <location>
        <begin position="318"/>
        <end position="341"/>
    </location>
</feature>
<name>A0A6J1DZU5_MOMCH</name>
<dbReference type="SUPFAM" id="SSF103473">
    <property type="entry name" value="MFS general substrate transporter"/>
    <property type="match status" value="1"/>
</dbReference>
<evidence type="ECO:0000256" key="2">
    <source>
        <dbReference type="ARBA" id="ARBA00005982"/>
    </source>
</evidence>
<dbReference type="GO" id="GO:0022857">
    <property type="term" value="F:transmembrane transporter activity"/>
    <property type="evidence" value="ECO:0007669"/>
    <property type="project" value="InterPro"/>
</dbReference>
<feature type="transmembrane region" description="Helical" evidence="6">
    <location>
        <begin position="164"/>
        <end position="186"/>
    </location>
</feature>
<dbReference type="GO" id="GO:0006857">
    <property type="term" value="P:oligopeptide transport"/>
    <property type="evidence" value="ECO:0007669"/>
    <property type="project" value="InterPro"/>
</dbReference>
<dbReference type="InterPro" id="IPR000109">
    <property type="entry name" value="POT_fam"/>
</dbReference>
<feature type="transmembrane region" description="Helical" evidence="6">
    <location>
        <begin position="474"/>
        <end position="495"/>
    </location>
</feature>
<accession>A0A6J1DZU5</accession>
<dbReference type="Pfam" id="PF00854">
    <property type="entry name" value="PTR2"/>
    <property type="match status" value="1"/>
</dbReference>
<feature type="transmembrane region" description="Helical" evidence="6">
    <location>
        <begin position="86"/>
        <end position="106"/>
    </location>
</feature>
<gene>
    <name evidence="8" type="primary">LOC111025039</name>
</gene>
<dbReference type="PANTHER" id="PTHR11654">
    <property type="entry name" value="OLIGOPEPTIDE TRANSPORTER-RELATED"/>
    <property type="match status" value="1"/>
</dbReference>
<feature type="transmembrane region" description="Helical" evidence="6">
    <location>
        <begin position="21"/>
        <end position="47"/>
    </location>
</feature>
<dbReference type="Proteomes" id="UP000504603">
    <property type="component" value="Unplaced"/>
</dbReference>
<dbReference type="AlphaFoldDB" id="A0A6J1DZU5"/>
<evidence type="ECO:0000313" key="7">
    <source>
        <dbReference type="Proteomes" id="UP000504603"/>
    </source>
</evidence>
<feature type="transmembrane region" description="Helical" evidence="6">
    <location>
        <begin position="192"/>
        <end position="213"/>
    </location>
</feature>
<comment type="subcellular location">
    <subcellularLocation>
        <location evidence="1">Membrane</location>
        <topology evidence="1">Multi-pass membrane protein</topology>
    </subcellularLocation>
</comment>
<keyword evidence="7" id="KW-1185">Reference proteome</keyword>
<dbReference type="Gene3D" id="1.20.1250.20">
    <property type="entry name" value="MFS general substrate transporter like domains"/>
    <property type="match status" value="1"/>
</dbReference>
<dbReference type="InterPro" id="IPR018456">
    <property type="entry name" value="PTR2_symporter_CS"/>
</dbReference>
<evidence type="ECO:0000256" key="3">
    <source>
        <dbReference type="ARBA" id="ARBA00022692"/>
    </source>
</evidence>
<evidence type="ECO:0000256" key="5">
    <source>
        <dbReference type="ARBA" id="ARBA00023136"/>
    </source>
</evidence>
<dbReference type="CDD" id="cd17416">
    <property type="entry name" value="MFS_NPF1_2"/>
    <property type="match status" value="1"/>
</dbReference>
<feature type="transmembrane region" description="Helical" evidence="6">
    <location>
        <begin position="432"/>
        <end position="453"/>
    </location>
</feature>
<protein>
    <submittedName>
        <fullName evidence="8">Protein NRT1/ PTR FAMILY 2.7-like</fullName>
    </submittedName>
</protein>
<feature type="transmembrane region" description="Helical" evidence="6">
    <location>
        <begin position="59"/>
        <end position="79"/>
    </location>
</feature>
<dbReference type="GO" id="GO:0016020">
    <property type="term" value="C:membrane"/>
    <property type="evidence" value="ECO:0007669"/>
    <property type="project" value="UniProtKB-SubCell"/>
</dbReference>
<dbReference type="KEGG" id="mcha:111025039"/>
<comment type="similarity">
    <text evidence="2">Belongs to the major facilitator superfamily. Proton-dependent oligopeptide transporter (POT/PTR) (TC 2.A.17) family.</text>
</comment>
<feature type="transmembrane region" description="Helical" evidence="6">
    <location>
        <begin position="515"/>
        <end position="532"/>
    </location>
</feature>
<evidence type="ECO:0000256" key="4">
    <source>
        <dbReference type="ARBA" id="ARBA00022989"/>
    </source>
</evidence>
<keyword evidence="5 6" id="KW-0472">Membrane</keyword>